<evidence type="ECO:0000313" key="2">
    <source>
        <dbReference type="EMBL" id="ELW66948.1"/>
    </source>
</evidence>
<dbReference type="InParanoid" id="L9KW85"/>
<dbReference type="InterPro" id="IPR011333">
    <property type="entry name" value="SKP1/BTB/POZ_sf"/>
</dbReference>
<organism evidence="2 3">
    <name type="scientific">Tupaia chinensis</name>
    <name type="common">Chinese tree shrew</name>
    <name type="synonym">Tupaia belangeri chinensis</name>
    <dbReference type="NCBI Taxonomy" id="246437"/>
    <lineage>
        <taxon>Eukaryota</taxon>
        <taxon>Metazoa</taxon>
        <taxon>Chordata</taxon>
        <taxon>Craniata</taxon>
        <taxon>Vertebrata</taxon>
        <taxon>Euteleostomi</taxon>
        <taxon>Mammalia</taxon>
        <taxon>Eutheria</taxon>
        <taxon>Euarchontoglires</taxon>
        <taxon>Scandentia</taxon>
        <taxon>Tupaiidae</taxon>
        <taxon>Tupaia</taxon>
    </lineage>
</organism>
<reference evidence="3" key="2">
    <citation type="journal article" date="2013" name="Nat. Commun.">
        <title>Genome of the Chinese tree shrew.</title>
        <authorList>
            <person name="Fan Y."/>
            <person name="Huang Z.Y."/>
            <person name="Cao C.C."/>
            <person name="Chen C.S."/>
            <person name="Chen Y.X."/>
            <person name="Fan D.D."/>
            <person name="He J."/>
            <person name="Hou H.L."/>
            <person name="Hu L."/>
            <person name="Hu X.T."/>
            <person name="Jiang X.T."/>
            <person name="Lai R."/>
            <person name="Lang Y.S."/>
            <person name="Liang B."/>
            <person name="Liao S.G."/>
            <person name="Mu D."/>
            <person name="Ma Y.Y."/>
            <person name="Niu Y.Y."/>
            <person name="Sun X.Q."/>
            <person name="Xia J.Q."/>
            <person name="Xiao J."/>
            <person name="Xiong Z.Q."/>
            <person name="Xu L."/>
            <person name="Yang L."/>
            <person name="Zhang Y."/>
            <person name="Zhao W."/>
            <person name="Zhao X.D."/>
            <person name="Zheng Y.T."/>
            <person name="Zhou J.M."/>
            <person name="Zhu Y.B."/>
            <person name="Zhang G.J."/>
            <person name="Wang J."/>
            <person name="Yao Y.G."/>
        </authorList>
    </citation>
    <scope>NUCLEOTIDE SEQUENCE [LARGE SCALE GENOMIC DNA]</scope>
</reference>
<accession>L9KW85</accession>
<name>L9KW85_TUPCH</name>
<sequence>MSMAEQRGTWAMGDVVEKSLEGPLAPSASEPSQKRGDLVEILNEDKVKFDDTGLSLILQNGLETLRVENALTDVILCVDIQEFSCHRVVLAAASNYFRQSLDALNLFVTCKVGAMRRAARECCGNQRKRADITYRVIAGAGIGYVREVLVVTAVPAATEVGLHSKEVGGRHGTGAASEWADTELTFGDSPPLSVAHCHVSHNPSQE</sequence>
<dbReference type="AlphaFoldDB" id="L9KW85"/>
<dbReference type="STRING" id="246437.L9KW85"/>
<dbReference type="Proteomes" id="UP000011518">
    <property type="component" value="Unassembled WGS sequence"/>
</dbReference>
<evidence type="ECO:0000313" key="3">
    <source>
        <dbReference type="Proteomes" id="UP000011518"/>
    </source>
</evidence>
<dbReference type="SUPFAM" id="SSF54695">
    <property type="entry name" value="POZ domain"/>
    <property type="match status" value="1"/>
</dbReference>
<dbReference type="Pfam" id="PF00651">
    <property type="entry name" value="BTB"/>
    <property type="match status" value="1"/>
</dbReference>
<protein>
    <submittedName>
        <fullName evidence="2">Kelch-like protein 6</fullName>
    </submittedName>
</protein>
<feature type="domain" description="BTB" evidence="1">
    <location>
        <begin position="72"/>
        <end position="98"/>
    </location>
</feature>
<dbReference type="Gene3D" id="3.30.710.10">
    <property type="entry name" value="Potassium Channel Kv1.1, Chain A"/>
    <property type="match status" value="1"/>
</dbReference>
<proteinExistence type="predicted"/>
<keyword evidence="3" id="KW-1185">Reference proteome</keyword>
<dbReference type="InterPro" id="IPR000210">
    <property type="entry name" value="BTB/POZ_dom"/>
</dbReference>
<gene>
    <name evidence="2" type="ORF">TREES_T100020511</name>
</gene>
<reference evidence="3" key="1">
    <citation type="submission" date="2012-07" db="EMBL/GenBank/DDBJ databases">
        <title>Genome of the Chinese tree shrew, a rising model animal genetically related to primates.</title>
        <authorList>
            <person name="Zhang G."/>
            <person name="Fan Y."/>
            <person name="Yao Y."/>
            <person name="Huang Z."/>
        </authorList>
    </citation>
    <scope>NUCLEOTIDE SEQUENCE [LARGE SCALE GENOMIC DNA]</scope>
</reference>
<dbReference type="EMBL" id="KB320634">
    <property type="protein sequence ID" value="ELW66948.1"/>
    <property type="molecule type" value="Genomic_DNA"/>
</dbReference>
<dbReference type="PROSITE" id="PS50097">
    <property type="entry name" value="BTB"/>
    <property type="match status" value="1"/>
</dbReference>
<evidence type="ECO:0000259" key="1">
    <source>
        <dbReference type="PROSITE" id="PS50097"/>
    </source>
</evidence>